<evidence type="ECO:0000313" key="2">
    <source>
        <dbReference type="EMBL" id="KKN43993.1"/>
    </source>
</evidence>
<accession>A0A0F9TRI9</accession>
<organism evidence="2">
    <name type="scientific">marine sediment metagenome</name>
    <dbReference type="NCBI Taxonomy" id="412755"/>
    <lineage>
        <taxon>unclassified sequences</taxon>
        <taxon>metagenomes</taxon>
        <taxon>ecological metagenomes</taxon>
    </lineage>
</organism>
<evidence type="ECO:0000256" key="1">
    <source>
        <dbReference type="SAM" id="Phobius"/>
    </source>
</evidence>
<reference evidence="2" key="1">
    <citation type="journal article" date="2015" name="Nature">
        <title>Complex archaea that bridge the gap between prokaryotes and eukaryotes.</title>
        <authorList>
            <person name="Spang A."/>
            <person name="Saw J.H."/>
            <person name="Jorgensen S.L."/>
            <person name="Zaremba-Niedzwiedzka K."/>
            <person name="Martijn J."/>
            <person name="Lind A.E."/>
            <person name="van Eijk R."/>
            <person name="Schleper C."/>
            <person name="Guy L."/>
            <person name="Ettema T.J."/>
        </authorList>
    </citation>
    <scope>NUCLEOTIDE SEQUENCE</scope>
</reference>
<protein>
    <recommendedName>
        <fullName evidence="3">Cadherin domain-containing protein</fullName>
    </recommendedName>
</protein>
<proteinExistence type="predicted"/>
<sequence>MVNKKYFSVVVPVILLNLIIIGGVGYGAAIPKMSGTTPMTGIVMDGIIEEDEWSDADWKVGFYLDIDDGGNPPDTDGMNYMYLGEDEHNIYLGLDLCSDKTGGTNGEWVGVWLNTINRTFSDTLEWVNYLNNGTESFIHDVENDVPMPYFLNLSTGGSGYFPNSDDQFTAIHGSIEGNYVLLDQSGGQPDFNITSAPYSLDHRVQVDFSIDIQDYFPYFKELYANATVEVRLQTYGKVNTTITDNEVTLWYSNGTMNVDDPLQTFSMNTGTSLAFDYETFYAGNFTSDHKMQFSIIANHSSPFKIQLKHMNFGIFTLDVNGKGSAYINPYSSIRNYQIEWGFGPSFNNASDHRMYEIKIPKSELEHYDPDAELGIIIGGYGTMTFVGNNYWAFSQFNNSIRQQRSDYYWYYNMSGLIIPDTINPAIISTPSDLTVELGYTGQNLSWTATDSHPNTYTIELQGSGIVEGPTAWMSGIPIIYNIPDDFAVGTYTYNVTFTDESGNSLSDTVNVIVIESTGGSIPFGNYFLLFIGFGVICLIFIKKRQIIQESRKINNNPS</sequence>
<keyword evidence="1" id="KW-0472">Membrane</keyword>
<feature type="transmembrane region" description="Helical" evidence="1">
    <location>
        <begin position="7"/>
        <end position="29"/>
    </location>
</feature>
<feature type="transmembrane region" description="Helical" evidence="1">
    <location>
        <begin position="523"/>
        <end position="541"/>
    </location>
</feature>
<gene>
    <name evidence="2" type="ORF">LCGC14_0697540</name>
</gene>
<dbReference type="AlphaFoldDB" id="A0A0F9TRI9"/>
<comment type="caution">
    <text evidence="2">The sequence shown here is derived from an EMBL/GenBank/DDBJ whole genome shotgun (WGS) entry which is preliminary data.</text>
</comment>
<dbReference type="InterPro" id="IPR013783">
    <property type="entry name" value="Ig-like_fold"/>
</dbReference>
<keyword evidence="1" id="KW-0812">Transmembrane</keyword>
<keyword evidence="1" id="KW-1133">Transmembrane helix</keyword>
<evidence type="ECO:0008006" key="3">
    <source>
        <dbReference type="Google" id="ProtNLM"/>
    </source>
</evidence>
<name>A0A0F9TRI9_9ZZZZ</name>
<dbReference type="EMBL" id="LAZR01001476">
    <property type="protein sequence ID" value="KKN43993.1"/>
    <property type="molecule type" value="Genomic_DNA"/>
</dbReference>
<dbReference type="Gene3D" id="2.60.40.10">
    <property type="entry name" value="Immunoglobulins"/>
    <property type="match status" value="1"/>
</dbReference>